<keyword evidence="2" id="KW-1185">Reference proteome</keyword>
<organism evidence="1 2">
    <name type="scientific">Batillaria attramentaria</name>
    <dbReference type="NCBI Taxonomy" id="370345"/>
    <lineage>
        <taxon>Eukaryota</taxon>
        <taxon>Metazoa</taxon>
        <taxon>Spiralia</taxon>
        <taxon>Lophotrochozoa</taxon>
        <taxon>Mollusca</taxon>
        <taxon>Gastropoda</taxon>
        <taxon>Caenogastropoda</taxon>
        <taxon>Sorbeoconcha</taxon>
        <taxon>Cerithioidea</taxon>
        <taxon>Batillariidae</taxon>
        <taxon>Batillaria</taxon>
    </lineage>
</organism>
<dbReference type="Proteomes" id="UP001519460">
    <property type="component" value="Unassembled WGS sequence"/>
</dbReference>
<proteinExistence type="predicted"/>
<accession>A0ABD0L5E1</accession>
<protein>
    <submittedName>
        <fullName evidence="1">Uncharacterized protein</fullName>
    </submittedName>
</protein>
<dbReference type="EMBL" id="JACVVK020000081">
    <property type="protein sequence ID" value="KAK7494629.1"/>
    <property type="molecule type" value="Genomic_DNA"/>
</dbReference>
<reference evidence="1 2" key="1">
    <citation type="journal article" date="2023" name="Sci. Data">
        <title>Genome assembly of the Korean intertidal mud-creeper Batillaria attramentaria.</title>
        <authorList>
            <person name="Patra A.K."/>
            <person name="Ho P.T."/>
            <person name="Jun S."/>
            <person name="Lee S.J."/>
            <person name="Kim Y."/>
            <person name="Won Y.J."/>
        </authorList>
    </citation>
    <scope>NUCLEOTIDE SEQUENCE [LARGE SCALE GENOMIC DNA]</scope>
    <source>
        <strain evidence="1">Wonlab-2016</strain>
    </source>
</reference>
<comment type="caution">
    <text evidence="1">The sequence shown here is derived from an EMBL/GenBank/DDBJ whole genome shotgun (WGS) entry which is preliminary data.</text>
</comment>
<dbReference type="AlphaFoldDB" id="A0ABD0L5E1"/>
<gene>
    <name evidence="1" type="ORF">BaRGS_00014027</name>
</gene>
<name>A0ABD0L5E1_9CAEN</name>
<evidence type="ECO:0000313" key="2">
    <source>
        <dbReference type="Proteomes" id="UP001519460"/>
    </source>
</evidence>
<evidence type="ECO:0000313" key="1">
    <source>
        <dbReference type="EMBL" id="KAK7494629.1"/>
    </source>
</evidence>
<sequence>MRGQPSKSSSIQVTSDICRCCWTTPCQSLCAARDKRPCTECVTDVSPKWQFNKNFYFGDKLQLLANSPCGRVPPAIALHNQMGLEAKLRSGTFIKMLFSGREAKVGAACSAVSGICVEGDSSPTHNITEKSGAHEQQC</sequence>